<name>A0A4R7FPZ7_9MICO</name>
<accession>A0A4R7FPZ7</accession>
<comment type="caution">
    <text evidence="2">The sequence shown here is derived from an EMBL/GenBank/DDBJ whole genome shotgun (WGS) entry which is preliminary data.</text>
</comment>
<dbReference type="EMBL" id="SOAM01000001">
    <property type="protein sequence ID" value="TDS79793.1"/>
    <property type="molecule type" value="Genomic_DNA"/>
</dbReference>
<dbReference type="RefSeq" id="WP_133764265.1">
    <property type="nucleotide sequence ID" value="NZ_BAAARP010000001.1"/>
</dbReference>
<dbReference type="AlphaFoldDB" id="A0A4R7FPZ7"/>
<sequence>MSTFDPETGFRAVPPALQVDGVVRRVRNPYDAALGIIWASAGTLTVLLLFIGAGLQQTPTGGGGCFALSGVLAVIALLVGSIHLGVRAIGWRPPQD</sequence>
<keyword evidence="1" id="KW-0472">Membrane</keyword>
<proteinExistence type="predicted"/>
<evidence type="ECO:0000313" key="2">
    <source>
        <dbReference type="EMBL" id="TDS79793.1"/>
    </source>
</evidence>
<gene>
    <name evidence="2" type="ORF">CLV52_0335</name>
</gene>
<protein>
    <submittedName>
        <fullName evidence="2">Uncharacterized protein</fullName>
    </submittedName>
</protein>
<dbReference type="Proteomes" id="UP000295344">
    <property type="component" value="Unassembled WGS sequence"/>
</dbReference>
<keyword evidence="1" id="KW-0812">Transmembrane</keyword>
<keyword evidence="1" id="KW-1133">Transmembrane helix</keyword>
<evidence type="ECO:0000256" key="1">
    <source>
        <dbReference type="SAM" id="Phobius"/>
    </source>
</evidence>
<keyword evidence="3" id="KW-1185">Reference proteome</keyword>
<reference evidence="2 3" key="1">
    <citation type="submission" date="2019-03" db="EMBL/GenBank/DDBJ databases">
        <title>Genomic Encyclopedia of Archaeal and Bacterial Type Strains, Phase II (KMG-II): from individual species to whole genera.</title>
        <authorList>
            <person name="Goeker M."/>
        </authorList>
    </citation>
    <scope>NUCLEOTIDE SEQUENCE [LARGE SCALE GENOMIC DNA]</scope>
    <source>
        <strain evidence="2 3">DSM 24782</strain>
    </source>
</reference>
<evidence type="ECO:0000313" key="3">
    <source>
        <dbReference type="Proteomes" id="UP000295344"/>
    </source>
</evidence>
<feature type="transmembrane region" description="Helical" evidence="1">
    <location>
        <begin position="65"/>
        <end position="86"/>
    </location>
</feature>
<feature type="transmembrane region" description="Helical" evidence="1">
    <location>
        <begin position="32"/>
        <end position="53"/>
    </location>
</feature>
<organism evidence="2 3">
    <name type="scientific">Amnibacterium kyonggiense</name>
    <dbReference type="NCBI Taxonomy" id="595671"/>
    <lineage>
        <taxon>Bacteria</taxon>
        <taxon>Bacillati</taxon>
        <taxon>Actinomycetota</taxon>
        <taxon>Actinomycetes</taxon>
        <taxon>Micrococcales</taxon>
        <taxon>Microbacteriaceae</taxon>
        <taxon>Amnibacterium</taxon>
    </lineage>
</organism>